<dbReference type="AlphaFoldDB" id="A0A0D2BST7"/>
<dbReference type="RefSeq" id="XP_016242334.1">
    <property type="nucleotide sequence ID" value="XM_016399966.1"/>
</dbReference>
<reference evidence="2 3" key="1">
    <citation type="submission" date="2015-01" db="EMBL/GenBank/DDBJ databases">
        <title>The Genome Sequence of Cladophialophora immunda CBS83496.</title>
        <authorList>
            <consortium name="The Broad Institute Genomics Platform"/>
            <person name="Cuomo C."/>
            <person name="de Hoog S."/>
            <person name="Gorbushina A."/>
            <person name="Stielow B."/>
            <person name="Teixiera M."/>
            <person name="Abouelleil A."/>
            <person name="Chapman S.B."/>
            <person name="Priest M."/>
            <person name="Young S.K."/>
            <person name="Wortman J."/>
            <person name="Nusbaum C."/>
            <person name="Birren B."/>
        </authorList>
    </citation>
    <scope>NUCLEOTIDE SEQUENCE [LARGE SCALE GENOMIC DNA]</scope>
    <source>
        <strain evidence="2 3">CBS 83496</strain>
    </source>
</reference>
<dbReference type="VEuPathDB" id="FungiDB:PV07_12439"/>
<organism evidence="2 3">
    <name type="scientific">Cladophialophora immunda</name>
    <dbReference type="NCBI Taxonomy" id="569365"/>
    <lineage>
        <taxon>Eukaryota</taxon>
        <taxon>Fungi</taxon>
        <taxon>Dikarya</taxon>
        <taxon>Ascomycota</taxon>
        <taxon>Pezizomycotina</taxon>
        <taxon>Eurotiomycetes</taxon>
        <taxon>Chaetothyriomycetidae</taxon>
        <taxon>Chaetothyriales</taxon>
        <taxon>Herpotrichiellaceae</taxon>
        <taxon>Cladophialophora</taxon>
    </lineage>
</organism>
<protein>
    <submittedName>
        <fullName evidence="2">Uncharacterized protein</fullName>
    </submittedName>
</protein>
<feature type="compositionally biased region" description="Basic and acidic residues" evidence="1">
    <location>
        <begin position="76"/>
        <end position="94"/>
    </location>
</feature>
<feature type="region of interest" description="Disordered" evidence="1">
    <location>
        <begin position="158"/>
        <end position="190"/>
    </location>
</feature>
<gene>
    <name evidence="2" type="ORF">PV07_12439</name>
</gene>
<dbReference type="EMBL" id="KN847048">
    <property type="protein sequence ID" value="KIW22118.1"/>
    <property type="molecule type" value="Genomic_DNA"/>
</dbReference>
<dbReference type="Proteomes" id="UP000054466">
    <property type="component" value="Unassembled WGS sequence"/>
</dbReference>
<accession>A0A0D2BST7</accession>
<feature type="compositionally biased region" description="Polar residues" evidence="1">
    <location>
        <begin position="173"/>
        <end position="190"/>
    </location>
</feature>
<name>A0A0D2BST7_9EURO</name>
<dbReference type="HOGENOM" id="CLU_1250545_0_0_1"/>
<feature type="compositionally biased region" description="Basic and acidic residues" evidence="1">
    <location>
        <begin position="9"/>
        <end position="21"/>
    </location>
</feature>
<evidence type="ECO:0000313" key="2">
    <source>
        <dbReference type="EMBL" id="KIW22118.1"/>
    </source>
</evidence>
<feature type="compositionally biased region" description="Basic and acidic residues" evidence="1">
    <location>
        <begin position="107"/>
        <end position="123"/>
    </location>
</feature>
<proteinExistence type="predicted"/>
<evidence type="ECO:0000256" key="1">
    <source>
        <dbReference type="SAM" id="MobiDB-lite"/>
    </source>
</evidence>
<evidence type="ECO:0000313" key="3">
    <source>
        <dbReference type="Proteomes" id="UP000054466"/>
    </source>
</evidence>
<feature type="region of interest" description="Disordered" evidence="1">
    <location>
        <begin position="1"/>
        <end position="37"/>
    </location>
</feature>
<feature type="compositionally biased region" description="Polar residues" evidence="1">
    <location>
        <begin position="22"/>
        <end position="37"/>
    </location>
</feature>
<sequence length="221" mass="24827">MAPKRLNKKQAEPIKEEHSEGTIKSNSPTSTRKNLRSQQLRSFVTIANQTLSVDAIENPHSSLPEPIALPGTRAQKQKDPIDDKHSQRRSDKDLPGILLPTAMVSPPEDRGTERSDDPKEWYSKKRHPYLPKLQLTAVNLKRLQGQLKTPSEMVITPARRGRKRRVAPLPGASHSTLFPDSTTRSLSPNGAASTYRFKTLRRARIFVRPEPPSAEIQSHLN</sequence>
<keyword evidence="3" id="KW-1185">Reference proteome</keyword>
<dbReference type="GeneID" id="27351633"/>
<feature type="region of interest" description="Disordered" evidence="1">
    <location>
        <begin position="56"/>
        <end position="125"/>
    </location>
</feature>